<dbReference type="AlphaFoldDB" id="W4QVZ1"/>
<reference evidence="7 8" key="1">
    <citation type="journal article" date="2014" name="Genome Announc.">
        <title>Draft Genome Sequences of Three Alkaliphilic Bacillus Strains, Bacillus wakoensis JCM 9140T, Bacillus akibai JCM 9157T, and Bacillus hemicellulosilyticus JCM 9152T.</title>
        <authorList>
            <person name="Yuki M."/>
            <person name="Oshima K."/>
            <person name="Suda W."/>
            <person name="Oshida Y."/>
            <person name="Kitamura K."/>
            <person name="Iida T."/>
            <person name="Hattori M."/>
            <person name="Ohkuma M."/>
        </authorList>
    </citation>
    <scope>NUCLEOTIDE SEQUENCE [LARGE SCALE GENOMIC DNA]</scope>
    <source>
        <strain evidence="7 8">JCM 9157</strain>
    </source>
</reference>
<keyword evidence="4" id="KW-0720">Serine protease</keyword>
<dbReference type="PROSITE" id="PS51892">
    <property type="entry name" value="SUBTILASE"/>
    <property type="match status" value="1"/>
</dbReference>
<comment type="similarity">
    <text evidence="1 5">Belongs to the peptidase S8 family.</text>
</comment>
<dbReference type="eggNOG" id="COG1404">
    <property type="taxonomic scope" value="Bacteria"/>
</dbReference>
<dbReference type="STRING" id="1236973.JCM9157_2940"/>
<accession>W4QVZ1</accession>
<keyword evidence="8" id="KW-1185">Reference proteome</keyword>
<dbReference type="Pfam" id="PF04122">
    <property type="entry name" value="CW_binding_2"/>
    <property type="match status" value="1"/>
</dbReference>
<dbReference type="OrthoDB" id="9798386at2"/>
<evidence type="ECO:0000256" key="3">
    <source>
        <dbReference type="ARBA" id="ARBA00022801"/>
    </source>
</evidence>
<dbReference type="Gene3D" id="3.40.50.200">
    <property type="entry name" value="Peptidase S8/S53 domain"/>
    <property type="match status" value="1"/>
</dbReference>
<feature type="domain" description="Peptidase S8/S53" evidence="6">
    <location>
        <begin position="3"/>
        <end position="128"/>
    </location>
</feature>
<evidence type="ECO:0000256" key="5">
    <source>
        <dbReference type="PROSITE-ProRule" id="PRU01240"/>
    </source>
</evidence>
<dbReference type="InterPro" id="IPR007253">
    <property type="entry name" value="Cell_wall-bd_2"/>
</dbReference>
<protein>
    <recommendedName>
        <fullName evidence="6">Peptidase S8/S53 domain-containing protein</fullName>
    </recommendedName>
</protein>
<dbReference type="PANTHER" id="PTHR43399:SF4">
    <property type="entry name" value="CELL WALL-ASSOCIATED PROTEASE"/>
    <property type="match status" value="1"/>
</dbReference>
<dbReference type="PANTHER" id="PTHR43399">
    <property type="entry name" value="SUBTILISIN-RELATED"/>
    <property type="match status" value="1"/>
</dbReference>
<evidence type="ECO:0000256" key="1">
    <source>
        <dbReference type="ARBA" id="ARBA00011073"/>
    </source>
</evidence>
<evidence type="ECO:0000313" key="8">
    <source>
        <dbReference type="Proteomes" id="UP000018896"/>
    </source>
</evidence>
<dbReference type="RefSeq" id="WP_052013138.1">
    <property type="nucleotide sequence ID" value="NZ_BAUV01000023.1"/>
</dbReference>
<evidence type="ECO:0000313" key="7">
    <source>
        <dbReference type="EMBL" id="GAE35803.1"/>
    </source>
</evidence>
<keyword evidence="3" id="KW-0378">Hydrolase</keyword>
<organism evidence="7 8">
    <name type="scientific">Halalkalibacter akibai (strain ATCC 43226 / DSM 21942 / CIP 109018 / JCM 9157 / 1139)</name>
    <name type="common">Bacillus akibai</name>
    <dbReference type="NCBI Taxonomy" id="1236973"/>
    <lineage>
        <taxon>Bacteria</taxon>
        <taxon>Bacillati</taxon>
        <taxon>Bacillota</taxon>
        <taxon>Bacilli</taxon>
        <taxon>Bacillales</taxon>
        <taxon>Bacillaceae</taxon>
        <taxon>Halalkalibacter</taxon>
    </lineage>
</organism>
<dbReference type="GO" id="GO:0004252">
    <property type="term" value="F:serine-type endopeptidase activity"/>
    <property type="evidence" value="ECO:0007669"/>
    <property type="project" value="InterPro"/>
</dbReference>
<evidence type="ECO:0000256" key="2">
    <source>
        <dbReference type="ARBA" id="ARBA00022670"/>
    </source>
</evidence>
<dbReference type="Proteomes" id="UP000018896">
    <property type="component" value="Unassembled WGS sequence"/>
</dbReference>
<proteinExistence type="inferred from homology"/>
<dbReference type="InterPro" id="IPR051048">
    <property type="entry name" value="Peptidase_S8/S53_subtilisin"/>
</dbReference>
<dbReference type="PROSITE" id="PS00138">
    <property type="entry name" value="SUBTILASE_SER"/>
    <property type="match status" value="1"/>
</dbReference>
<comment type="caution">
    <text evidence="5">Lacks conserved residue(s) required for the propagation of feature annotation.</text>
</comment>
<dbReference type="GO" id="GO:0006508">
    <property type="term" value="P:proteolysis"/>
    <property type="evidence" value="ECO:0007669"/>
    <property type="project" value="UniProtKB-KW"/>
</dbReference>
<evidence type="ECO:0000259" key="6">
    <source>
        <dbReference type="Pfam" id="PF00082"/>
    </source>
</evidence>
<dbReference type="SUPFAM" id="SSF52743">
    <property type="entry name" value="Subtilisin-like"/>
    <property type="match status" value="1"/>
</dbReference>
<sequence length="206" mass="22502">MGAAGNYGTTDITLDNVFYPAKYNSVIAVGATDSQNARGRFSSQVNAYSATGPTLEIAAPGVAIYSTYPNNRYQNMNGTSMAAPFVTGALAVLKEAYPTQTNQQLRQRLRETVLDLGVVNRDPVFGYGLLQVPKNFRSIVELHGKDRYLTGVEIARRGWSQRAEVVVLGRGDQPIDALTASVLASKFHSPLLLSRPDYLRMKSELN</sequence>
<evidence type="ECO:0000256" key="4">
    <source>
        <dbReference type="ARBA" id="ARBA00022825"/>
    </source>
</evidence>
<dbReference type="InterPro" id="IPR036852">
    <property type="entry name" value="Peptidase_S8/S53_dom_sf"/>
</dbReference>
<dbReference type="Pfam" id="PF00082">
    <property type="entry name" value="Peptidase_S8"/>
    <property type="match status" value="1"/>
</dbReference>
<name>W4QVZ1_HALA3</name>
<keyword evidence="2" id="KW-0645">Protease</keyword>
<dbReference type="InterPro" id="IPR023828">
    <property type="entry name" value="Peptidase_S8_Ser-AS"/>
</dbReference>
<gene>
    <name evidence="7" type="ORF">JCM9157_2940</name>
</gene>
<dbReference type="InterPro" id="IPR000209">
    <property type="entry name" value="Peptidase_S8/S53_dom"/>
</dbReference>
<dbReference type="EMBL" id="BAUV01000023">
    <property type="protein sequence ID" value="GAE35803.1"/>
    <property type="molecule type" value="Genomic_DNA"/>
</dbReference>
<comment type="caution">
    <text evidence="7">The sequence shown here is derived from an EMBL/GenBank/DDBJ whole genome shotgun (WGS) entry which is preliminary data.</text>
</comment>